<dbReference type="SUPFAM" id="SSF140453">
    <property type="entry name" value="EsxAB dimer-like"/>
    <property type="match status" value="1"/>
</dbReference>
<evidence type="ECO:0000313" key="3">
    <source>
        <dbReference type="Proteomes" id="UP000054226"/>
    </source>
</evidence>
<keyword evidence="3" id="KW-1185">Reference proteome</keyword>
<feature type="region of interest" description="Disordered" evidence="1">
    <location>
        <begin position="277"/>
        <end position="433"/>
    </location>
</feature>
<dbReference type="AlphaFoldDB" id="M2ZY78"/>
<comment type="caution">
    <text evidence="2">The sequence shown here is derived from an EMBL/GenBank/DDBJ whole genome shotgun (WGS) entry which is preliminary data.</text>
</comment>
<feature type="compositionally biased region" description="Low complexity" evidence="1">
    <location>
        <begin position="369"/>
        <end position="392"/>
    </location>
</feature>
<feature type="region of interest" description="Disordered" evidence="1">
    <location>
        <begin position="530"/>
        <end position="587"/>
    </location>
</feature>
<evidence type="ECO:0000256" key="1">
    <source>
        <dbReference type="SAM" id="MobiDB-lite"/>
    </source>
</evidence>
<feature type="compositionally biased region" description="Basic and acidic residues" evidence="1">
    <location>
        <begin position="576"/>
        <end position="587"/>
    </location>
</feature>
<feature type="region of interest" description="Disordered" evidence="1">
    <location>
        <begin position="248"/>
        <end position="267"/>
    </location>
</feature>
<protein>
    <recommendedName>
        <fullName evidence="4">WXG100 family type VII secretion target</fullName>
    </recommendedName>
</protein>
<dbReference type="EMBL" id="AOHO01000012">
    <property type="protein sequence ID" value="EME65648.1"/>
    <property type="molecule type" value="Genomic_DNA"/>
</dbReference>
<evidence type="ECO:0000313" key="2">
    <source>
        <dbReference type="EMBL" id="EME65648.1"/>
    </source>
</evidence>
<feature type="compositionally biased region" description="Basic and acidic residues" evidence="1">
    <location>
        <begin position="557"/>
        <end position="568"/>
    </location>
</feature>
<evidence type="ECO:0008006" key="4">
    <source>
        <dbReference type="Google" id="ProtNLM"/>
    </source>
</evidence>
<feature type="compositionally biased region" description="Polar residues" evidence="1">
    <location>
        <begin position="344"/>
        <end position="360"/>
    </location>
</feature>
<gene>
    <name evidence="2" type="ORF">H074_00092</name>
</gene>
<name>M2ZY78_9PSEU</name>
<accession>M2ZY78</accession>
<organism evidence="2 3">
    <name type="scientific">Amycolatopsis decaplanina DSM 44594</name>
    <dbReference type="NCBI Taxonomy" id="1284240"/>
    <lineage>
        <taxon>Bacteria</taxon>
        <taxon>Bacillati</taxon>
        <taxon>Actinomycetota</taxon>
        <taxon>Actinomycetes</taxon>
        <taxon>Pseudonocardiales</taxon>
        <taxon>Pseudonocardiaceae</taxon>
        <taxon>Amycolatopsis</taxon>
    </lineage>
</organism>
<feature type="compositionally biased region" description="Pro residues" evidence="1">
    <location>
        <begin position="393"/>
        <end position="403"/>
    </location>
</feature>
<dbReference type="OrthoDB" id="3638656at2"/>
<proteinExistence type="predicted"/>
<feature type="compositionally biased region" description="Polar residues" evidence="1">
    <location>
        <begin position="162"/>
        <end position="182"/>
    </location>
</feature>
<sequence length="587" mass="59295">MTASEPVPIVDPGIEVLTFEQLAQLVNEVSPDSFYGRAQAFDTAMAQFEQVQDNLARGTRELWDAWRGEGADSFADVVRNVSTLGTTVIQAMASPGYGATLRRAGDALALAQQRIRDLQAQKRESDLPAARQVVNELGIAYQEIGSAITPFPGAETEIPMNGQGSVTNATGSDGATPATGTVQPPAGDGRYGDVTESHSGGIMPAAALVPLGGPMAQGQPGRQGDVWAGLLGDTPQGRSETVTSAVLGKGTPVTEPHVDEGTVDGQQNGAVVAVLGRVPGAQDGSREPERKKKRKEKDGCEDESATSEPDEPQLTPEAPKADLTSSGDSALKADLTADADESAPSVSTVSAKDSSPTTPAAPQPVESKALVPATAPADATVTSPTATAGAPAPTAPIVPPEAVTPPAEALEVPPLPHGSGAGLPGNATPMSLGTPAQPVVTPVVAPVGGETSLPGALPATPAFRPVTGGFDASATHGIPPVVPGGTGSPRIPGEAMHGGGGGFMSPMLGGGAGGGHDADNERQPAGLLGVDPKVWEGSGNAHQVLGRPAAAPPPRSGDLDDAKKKAMEMVDSVLGRSDEKEEDRVPE</sequence>
<dbReference type="PATRIC" id="fig|1284240.4.peg.15"/>
<dbReference type="Proteomes" id="UP000054226">
    <property type="component" value="Unassembled WGS sequence"/>
</dbReference>
<feature type="compositionally biased region" description="Acidic residues" evidence="1">
    <location>
        <begin position="299"/>
        <end position="311"/>
    </location>
</feature>
<dbReference type="InterPro" id="IPR036689">
    <property type="entry name" value="ESAT-6-like_sf"/>
</dbReference>
<feature type="region of interest" description="Disordered" evidence="1">
    <location>
        <begin position="162"/>
        <end position="197"/>
    </location>
</feature>
<dbReference type="RefSeq" id="WP_007027969.1">
    <property type="nucleotide sequence ID" value="NZ_AOHO01000012.1"/>
</dbReference>
<dbReference type="Gene3D" id="1.10.287.1060">
    <property type="entry name" value="ESAT-6-like"/>
    <property type="match status" value="1"/>
</dbReference>
<reference evidence="2 3" key="1">
    <citation type="journal article" date="2013" name="Genome Announc.">
        <title>Draft Genome Sequence of Amycolatopsis decaplanina Strain DSM 44594T.</title>
        <authorList>
            <person name="Kaur N."/>
            <person name="Kumar S."/>
            <person name="Bala M."/>
            <person name="Raghava G.P."/>
            <person name="Mayilraj S."/>
        </authorList>
    </citation>
    <scope>NUCLEOTIDE SEQUENCE [LARGE SCALE GENOMIC DNA]</scope>
    <source>
        <strain evidence="2 3">DSM 44594</strain>
    </source>
</reference>